<sequence>MLFADVAKDREVEGDLMLGDMGQGMPFRAGAFDGALSVSALQWLCNADKSSHKPAKRLSCFFTSLYACLSRSARAVFQFYPENSDQVELVTSQAMRSGFHGGVLVDYPNSTKAKKFFLVLMTGGPQVMPKALTDANSMAEGQSKQAQFINKRHHADGSLLLLFSL</sequence>
<dbReference type="AlphaFoldDB" id="A0A8K0KHT4"/>
<dbReference type="GO" id="GO:0016435">
    <property type="term" value="F:rRNA (guanine) methyltransferase activity"/>
    <property type="evidence" value="ECO:0007669"/>
    <property type="project" value="InterPro"/>
</dbReference>
<dbReference type="InterPro" id="IPR029063">
    <property type="entry name" value="SAM-dependent_MTases_sf"/>
</dbReference>
<evidence type="ECO:0000313" key="1">
    <source>
        <dbReference type="EMBL" id="KAG8234792.1"/>
    </source>
</evidence>
<name>A0A8K0KHT4_LADFU</name>
<evidence type="ECO:0000313" key="2">
    <source>
        <dbReference type="Proteomes" id="UP000792457"/>
    </source>
</evidence>
<dbReference type="Proteomes" id="UP000792457">
    <property type="component" value="Unassembled WGS sequence"/>
</dbReference>
<dbReference type="SUPFAM" id="SSF53335">
    <property type="entry name" value="S-adenosyl-L-methionine-dependent methyltransferases"/>
    <property type="match status" value="1"/>
</dbReference>
<dbReference type="PANTHER" id="PTHR12734:SF0">
    <property type="entry name" value="18S RRNA (GUANINE-N(7))-METHYLTRANSFERASE-RELATED"/>
    <property type="match status" value="1"/>
</dbReference>
<gene>
    <name evidence="1" type="ORF">J437_LFUL006624</name>
</gene>
<dbReference type="Gene3D" id="3.40.50.150">
    <property type="entry name" value="Vaccinia Virus protein VP39"/>
    <property type="match status" value="1"/>
</dbReference>
<dbReference type="OrthoDB" id="2877at2759"/>
<evidence type="ECO:0008006" key="3">
    <source>
        <dbReference type="Google" id="ProtNLM"/>
    </source>
</evidence>
<organism evidence="1 2">
    <name type="scientific">Ladona fulva</name>
    <name type="common">Scarce chaser dragonfly</name>
    <name type="synonym">Libellula fulva</name>
    <dbReference type="NCBI Taxonomy" id="123851"/>
    <lineage>
        <taxon>Eukaryota</taxon>
        <taxon>Metazoa</taxon>
        <taxon>Ecdysozoa</taxon>
        <taxon>Arthropoda</taxon>
        <taxon>Hexapoda</taxon>
        <taxon>Insecta</taxon>
        <taxon>Pterygota</taxon>
        <taxon>Palaeoptera</taxon>
        <taxon>Odonata</taxon>
        <taxon>Epiprocta</taxon>
        <taxon>Anisoptera</taxon>
        <taxon>Libelluloidea</taxon>
        <taxon>Libellulidae</taxon>
        <taxon>Ladona</taxon>
    </lineage>
</organism>
<reference evidence="1" key="1">
    <citation type="submission" date="2013-04" db="EMBL/GenBank/DDBJ databases">
        <authorList>
            <person name="Qu J."/>
            <person name="Murali S.C."/>
            <person name="Bandaranaike D."/>
            <person name="Bellair M."/>
            <person name="Blankenburg K."/>
            <person name="Chao H."/>
            <person name="Dinh H."/>
            <person name="Doddapaneni H."/>
            <person name="Downs B."/>
            <person name="Dugan-Rocha S."/>
            <person name="Elkadiri S."/>
            <person name="Gnanaolivu R.D."/>
            <person name="Hernandez B."/>
            <person name="Javaid M."/>
            <person name="Jayaseelan J.C."/>
            <person name="Lee S."/>
            <person name="Li M."/>
            <person name="Ming W."/>
            <person name="Munidasa M."/>
            <person name="Muniz J."/>
            <person name="Nguyen L."/>
            <person name="Ongeri F."/>
            <person name="Osuji N."/>
            <person name="Pu L.-L."/>
            <person name="Puazo M."/>
            <person name="Qu C."/>
            <person name="Quiroz J."/>
            <person name="Raj R."/>
            <person name="Weissenberger G."/>
            <person name="Xin Y."/>
            <person name="Zou X."/>
            <person name="Han Y."/>
            <person name="Richards S."/>
            <person name="Worley K."/>
            <person name="Muzny D."/>
            <person name="Gibbs R."/>
        </authorList>
    </citation>
    <scope>NUCLEOTIDE SEQUENCE</scope>
    <source>
        <strain evidence="1">Sampled in the wild</strain>
    </source>
</reference>
<comment type="caution">
    <text evidence="1">The sequence shown here is derived from an EMBL/GenBank/DDBJ whole genome shotgun (WGS) entry which is preliminary data.</text>
</comment>
<dbReference type="PANTHER" id="PTHR12734">
    <property type="entry name" value="METHYLTRANSFERASE-RELATED"/>
    <property type="match status" value="1"/>
</dbReference>
<dbReference type="GO" id="GO:0070476">
    <property type="term" value="P:rRNA (guanine-N7)-methylation"/>
    <property type="evidence" value="ECO:0007669"/>
    <property type="project" value="InterPro"/>
</dbReference>
<protein>
    <recommendedName>
        <fullName evidence="3">18S rRNA (guanine(1575)-N(7))-methyltransferase Bud23 C-terminal domain-containing protein</fullName>
    </recommendedName>
</protein>
<dbReference type="EMBL" id="KZ308844">
    <property type="protein sequence ID" value="KAG8234792.1"/>
    <property type="molecule type" value="Genomic_DNA"/>
</dbReference>
<reference evidence="1" key="2">
    <citation type="submission" date="2017-10" db="EMBL/GenBank/DDBJ databases">
        <title>Ladona fulva Genome sequencing and assembly.</title>
        <authorList>
            <person name="Murali S."/>
            <person name="Richards S."/>
            <person name="Bandaranaike D."/>
            <person name="Bellair M."/>
            <person name="Blankenburg K."/>
            <person name="Chao H."/>
            <person name="Dinh H."/>
            <person name="Doddapaneni H."/>
            <person name="Dugan-Rocha S."/>
            <person name="Elkadiri S."/>
            <person name="Gnanaolivu R."/>
            <person name="Hernandez B."/>
            <person name="Skinner E."/>
            <person name="Javaid M."/>
            <person name="Lee S."/>
            <person name="Li M."/>
            <person name="Ming W."/>
            <person name="Munidasa M."/>
            <person name="Muniz J."/>
            <person name="Nguyen L."/>
            <person name="Hughes D."/>
            <person name="Osuji N."/>
            <person name="Pu L.-L."/>
            <person name="Puazo M."/>
            <person name="Qu C."/>
            <person name="Quiroz J."/>
            <person name="Raj R."/>
            <person name="Weissenberger G."/>
            <person name="Xin Y."/>
            <person name="Zou X."/>
            <person name="Han Y."/>
            <person name="Worley K."/>
            <person name="Muzny D."/>
            <person name="Gibbs R."/>
        </authorList>
    </citation>
    <scope>NUCLEOTIDE SEQUENCE</scope>
    <source>
        <strain evidence="1">Sampled in the wild</strain>
    </source>
</reference>
<dbReference type="GO" id="GO:0005730">
    <property type="term" value="C:nucleolus"/>
    <property type="evidence" value="ECO:0007669"/>
    <property type="project" value="TreeGrafter"/>
</dbReference>
<dbReference type="InterPro" id="IPR039769">
    <property type="entry name" value="Bud23-like"/>
</dbReference>
<accession>A0A8K0KHT4</accession>
<keyword evidence="2" id="KW-1185">Reference proteome</keyword>
<proteinExistence type="predicted"/>